<dbReference type="PANTHER" id="PTHR46268">
    <property type="entry name" value="STRESS RESPONSE PROTEIN NHAX"/>
    <property type="match status" value="1"/>
</dbReference>
<dbReference type="InterPro" id="IPR006016">
    <property type="entry name" value="UspA"/>
</dbReference>
<protein>
    <submittedName>
        <fullName evidence="3">Universal stress protein</fullName>
    </submittedName>
</protein>
<dbReference type="PANTHER" id="PTHR46268:SF15">
    <property type="entry name" value="UNIVERSAL STRESS PROTEIN HP_0031"/>
    <property type="match status" value="1"/>
</dbReference>
<dbReference type="Proteomes" id="UP001626536">
    <property type="component" value="Chromosome"/>
</dbReference>
<accession>A0ABZ0HS48</accession>
<keyword evidence="4" id="KW-1185">Reference proteome</keyword>
<gene>
    <name evidence="3" type="ORF">RZS28_17055</name>
</gene>
<reference evidence="3 4" key="1">
    <citation type="submission" date="2023-10" db="EMBL/GenBank/DDBJ databases">
        <title>Novel methanotroph of the genus Methylocapsa from a subarctic wetland.</title>
        <authorList>
            <person name="Belova S.E."/>
            <person name="Oshkin I.Y."/>
            <person name="Miroshnikov K."/>
            <person name="Dedysh S.N."/>
        </authorList>
    </citation>
    <scope>NUCLEOTIDE SEQUENCE [LARGE SCALE GENOMIC DNA]</scope>
    <source>
        <strain evidence="3 4">RX1</strain>
    </source>
</reference>
<dbReference type="CDD" id="cd00293">
    <property type="entry name" value="USP-like"/>
    <property type="match status" value="1"/>
</dbReference>
<proteinExistence type="inferred from homology"/>
<evidence type="ECO:0000256" key="1">
    <source>
        <dbReference type="ARBA" id="ARBA00008791"/>
    </source>
</evidence>
<dbReference type="SUPFAM" id="SSF52402">
    <property type="entry name" value="Adenine nucleotide alpha hydrolases-like"/>
    <property type="match status" value="2"/>
</dbReference>
<dbReference type="Gene3D" id="3.40.50.12370">
    <property type="match status" value="1"/>
</dbReference>
<evidence type="ECO:0000313" key="3">
    <source>
        <dbReference type="EMBL" id="WOJ89478.1"/>
    </source>
</evidence>
<organism evidence="3 4">
    <name type="scientific">Methylocapsa polymorpha</name>
    <dbReference type="NCBI Taxonomy" id="3080828"/>
    <lineage>
        <taxon>Bacteria</taxon>
        <taxon>Pseudomonadati</taxon>
        <taxon>Pseudomonadota</taxon>
        <taxon>Alphaproteobacteria</taxon>
        <taxon>Hyphomicrobiales</taxon>
        <taxon>Beijerinckiaceae</taxon>
        <taxon>Methylocapsa</taxon>
    </lineage>
</organism>
<dbReference type="RefSeq" id="WP_407338923.1">
    <property type="nucleotide sequence ID" value="NZ_CP136862.1"/>
</dbReference>
<feature type="domain" description="UspA" evidence="2">
    <location>
        <begin position="205"/>
        <end position="267"/>
    </location>
</feature>
<name>A0ABZ0HS48_9HYPH</name>
<evidence type="ECO:0000259" key="2">
    <source>
        <dbReference type="Pfam" id="PF00582"/>
    </source>
</evidence>
<dbReference type="EMBL" id="CP136862">
    <property type="protein sequence ID" value="WOJ89478.1"/>
    <property type="molecule type" value="Genomic_DNA"/>
</dbReference>
<sequence length="275" mass="30367">MSYASLMVHVDLDYRNDARLKVAGDLAERFKARIIGIAAQAEVTPVYYADSYSSAFIAERDLADIKQRMQQAEERFRTALSGRVKDIEWRTAIERPAPFIAEQSRAADLIIAGKTASDDKLDLSDQFDPSDLLGRAGRPLLLVPHDVDALKAERILIAWKDASEARRAVFDALPLLQLSQKAIVVAIDEDNDPQLANRNVADVVAWLGHHGVNAAGRVERLHGHAAEQLDKVAAEEDADLLVAGAYGHSKLREWILGGVTHDLLKQTSRCHLLSH</sequence>
<evidence type="ECO:0000313" key="4">
    <source>
        <dbReference type="Proteomes" id="UP001626536"/>
    </source>
</evidence>
<dbReference type="Pfam" id="PF00582">
    <property type="entry name" value="Usp"/>
    <property type="match status" value="1"/>
</dbReference>
<comment type="similarity">
    <text evidence="1">Belongs to the universal stress protein A family.</text>
</comment>